<dbReference type="KEGG" id="vg:20283510"/>
<dbReference type="EMBL" id="KM051843">
    <property type="protein sequence ID" value="AII28124.1"/>
    <property type="molecule type" value="Genomic_DNA"/>
</dbReference>
<reference evidence="2 3" key="1">
    <citation type="submission" date="2014-06" db="EMBL/GenBank/DDBJ databases">
        <title>Bioinformatic genomic analysis of Bacillus phage Bobb.</title>
        <authorList>
            <person name="Lewis H.M.N."/>
            <person name="Temple L."/>
            <person name="Barth R.N."/>
            <person name="Bowles K.M."/>
            <person name="Churchin D.I."/>
            <person name="Scott-Croshaw C."/>
            <person name="Glasgow G.H."/>
            <person name="Gloe M.W."/>
            <person name="McGough T.M."/>
            <person name="Nutbrown S.A."/>
            <person name="Romulus S.R."/>
            <person name="Sanders K.A.M."/>
            <person name="Diachok C.R."/>
            <person name="Serigano J.P."/>
            <person name="Shin D."/>
            <person name="Suresh M.H."/>
            <person name="Conner A.R.N."/>
            <person name="Korba R.M."/>
            <person name="Livermore R.J."/>
            <person name="Rohlf M.B."/>
            <person name="Utterback S.D."/>
            <person name="Wilson V.E."/>
        </authorList>
    </citation>
    <scope>NUCLEOTIDE SEQUENCE [LARGE SCALE GENOMIC DNA]</scope>
</reference>
<dbReference type="GO" id="GO:0003676">
    <property type="term" value="F:nucleic acid binding"/>
    <property type="evidence" value="ECO:0007669"/>
    <property type="project" value="InterPro"/>
</dbReference>
<dbReference type="RefSeq" id="YP_009056492.1">
    <property type="nucleotide sequence ID" value="NC_024792.1"/>
</dbReference>
<protein>
    <recommendedName>
        <fullName evidence="1">3'-5' exoribonuclease Rv2179c-like domain-containing protein</fullName>
    </recommendedName>
</protein>
<dbReference type="Gene3D" id="3.30.420.10">
    <property type="entry name" value="Ribonuclease H-like superfamily/Ribonuclease H"/>
    <property type="match status" value="1"/>
</dbReference>
<name>A0A076G813_9CAUD</name>
<dbReference type="InterPro" id="IPR012337">
    <property type="entry name" value="RNaseH-like_sf"/>
</dbReference>
<keyword evidence="3" id="KW-1185">Reference proteome</keyword>
<dbReference type="InterPro" id="IPR033390">
    <property type="entry name" value="Rv2179c-like"/>
</dbReference>
<evidence type="ECO:0000313" key="2">
    <source>
        <dbReference type="EMBL" id="AII28124.1"/>
    </source>
</evidence>
<accession>A0A076G813</accession>
<dbReference type="Proteomes" id="UP000028664">
    <property type="component" value="Segment"/>
</dbReference>
<proteinExistence type="predicted"/>
<dbReference type="Pfam" id="PF16473">
    <property type="entry name" value="Rv2179c-like"/>
    <property type="match status" value="1"/>
</dbReference>
<evidence type="ECO:0000259" key="1">
    <source>
        <dbReference type="Pfam" id="PF16473"/>
    </source>
</evidence>
<dbReference type="SUPFAM" id="SSF53098">
    <property type="entry name" value="Ribonuclease H-like"/>
    <property type="match status" value="1"/>
</dbReference>
<organism evidence="2 3">
    <name type="scientific">Bacillus phage Bobb</name>
    <dbReference type="NCBI Taxonomy" id="1527469"/>
    <lineage>
        <taxon>Viruses</taxon>
        <taxon>Duplodnaviria</taxon>
        <taxon>Heunggongvirae</taxon>
        <taxon>Uroviricota</taxon>
        <taxon>Caudoviricetes</taxon>
        <taxon>Herelleviridae</taxon>
        <taxon>Bastillevirinae</taxon>
        <taxon>Agatevirus</taxon>
        <taxon>Agatevirus bobb</taxon>
    </lineage>
</organism>
<sequence>MKLFFDTEFTGLHQKTTLISIGIVSSSSKEFYAEFTDYDKEYVEADGWLQENVVDRLKFNSVDPFCTTVGAVTNCKGDTDFVTKHLRKWLSQFKTVELWSDCHHYDVTLFFELFGGAFTVPDNVYYTPFDICTLFKAFGVDPDISREAFIDHPIPGSKHNAIYDAKVIRACYDKLERNYLSRL</sequence>
<dbReference type="OrthoDB" id="10442at10239"/>
<feature type="domain" description="3'-5' exoribonuclease Rv2179c-like" evidence="1">
    <location>
        <begin position="2"/>
        <end position="168"/>
    </location>
</feature>
<dbReference type="InterPro" id="IPR036397">
    <property type="entry name" value="RNaseH_sf"/>
</dbReference>
<evidence type="ECO:0000313" key="3">
    <source>
        <dbReference type="Proteomes" id="UP000028664"/>
    </source>
</evidence>
<dbReference type="GeneID" id="20283510"/>